<gene>
    <name evidence="11" type="ORF">PUMCH_001192</name>
</gene>
<evidence type="ECO:0000256" key="8">
    <source>
        <dbReference type="ARBA" id="ARBA00023136"/>
    </source>
</evidence>
<feature type="compositionally biased region" description="Polar residues" evidence="9">
    <location>
        <begin position="12"/>
        <end position="22"/>
    </location>
</feature>
<evidence type="ECO:0000256" key="1">
    <source>
        <dbReference type="ARBA" id="ARBA00004141"/>
    </source>
</evidence>
<feature type="transmembrane region" description="Helical" evidence="10">
    <location>
        <begin position="292"/>
        <end position="322"/>
    </location>
</feature>
<evidence type="ECO:0000256" key="3">
    <source>
        <dbReference type="ARBA" id="ARBA00022448"/>
    </source>
</evidence>
<feature type="transmembrane region" description="Helical" evidence="10">
    <location>
        <begin position="489"/>
        <end position="506"/>
    </location>
</feature>
<dbReference type="Proteomes" id="UP001338582">
    <property type="component" value="Chromosome 1"/>
</dbReference>
<keyword evidence="3" id="KW-0813">Transport</keyword>
<dbReference type="Pfam" id="PF03169">
    <property type="entry name" value="OPT"/>
    <property type="match status" value="1"/>
</dbReference>
<feature type="transmembrane region" description="Helical" evidence="10">
    <location>
        <begin position="673"/>
        <end position="691"/>
    </location>
</feature>
<dbReference type="RefSeq" id="XP_062876326.1">
    <property type="nucleotide sequence ID" value="XM_063020256.1"/>
</dbReference>
<dbReference type="GeneID" id="88172258"/>
<keyword evidence="7 10" id="KW-1133">Transmembrane helix</keyword>
<evidence type="ECO:0000313" key="11">
    <source>
        <dbReference type="EMBL" id="WPK23942.1"/>
    </source>
</evidence>
<keyword evidence="5" id="KW-0571">Peptide transport</keyword>
<keyword evidence="8 10" id="KW-0472">Membrane</keyword>
<evidence type="ECO:0000256" key="5">
    <source>
        <dbReference type="ARBA" id="ARBA00022856"/>
    </source>
</evidence>
<feature type="transmembrane region" description="Helical" evidence="10">
    <location>
        <begin position="752"/>
        <end position="775"/>
    </location>
</feature>
<feature type="transmembrane region" description="Helical" evidence="10">
    <location>
        <begin position="725"/>
        <end position="740"/>
    </location>
</feature>
<dbReference type="EMBL" id="CP138894">
    <property type="protein sequence ID" value="WPK23942.1"/>
    <property type="molecule type" value="Genomic_DNA"/>
</dbReference>
<dbReference type="InterPro" id="IPR004813">
    <property type="entry name" value="OPT"/>
</dbReference>
<keyword evidence="12" id="KW-1185">Reference proteome</keyword>
<evidence type="ECO:0000256" key="2">
    <source>
        <dbReference type="ARBA" id="ARBA00008807"/>
    </source>
</evidence>
<feature type="compositionally biased region" description="Polar residues" evidence="9">
    <location>
        <begin position="33"/>
        <end position="47"/>
    </location>
</feature>
<comment type="similarity">
    <text evidence="2">Belongs to the oligopeptide OPT transporter family.</text>
</comment>
<feature type="compositionally biased region" description="Low complexity" evidence="9">
    <location>
        <begin position="60"/>
        <end position="72"/>
    </location>
</feature>
<feature type="transmembrane region" description="Helical" evidence="10">
    <location>
        <begin position="359"/>
        <end position="382"/>
    </location>
</feature>
<evidence type="ECO:0008006" key="13">
    <source>
        <dbReference type="Google" id="ProtNLM"/>
    </source>
</evidence>
<comment type="subcellular location">
    <subcellularLocation>
        <location evidence="1">Membrane</location>
        <topology evidence="1">Multi-pass membrane protein</topology>
    </subcellularLocation>
</comment>
<reference evidence="11 12" key="1">
    <citation type="submission" date="2023-10" db="EMBL/GenBank/DDBJ databases">
        <title>Draft Genome Sequence of Candida saopaulonensis from a very Premature Infant with Sepsis.</title>
        <authorList>
            <person name="Ning Y."/>
            <person name="Dai R."/>
            <person name="Xiao M."/>
            <person name="Xu Y."/>
            <person name="Yan Q."/>
            <person name="Zhang L."/>
        </authorList>
    </citation>
    <scope>NUCLEOTIDE SEQUENCE [LARGE SCALE GENOMIC DNA]</scope>
    <source>
        <strain evidence="11 12">19XY460</strain>
    </source>
</reference>
<sequence>MSPAHTGEETPLLSTSASSSETVAPDLRHHTTHGSTDTQNRGSFSGSAKSIGLTIGLSSGSSNTLSQTSGNGASSESLHLKRSSFDTESSTDTEQPLIDDDLKDLSPTVRETVPLTDDPTVPVITFRYFVLSTLFIVPGAFIDTVNAFRTTSAAYSIFFVQIAGHAAGKWMARVLPKRRVRLLGLLFDLNPGPWSVKETTLLTITAKSGATGNLATNALALVELFFGVRVPAVAALLFMWAIVFIGYSYAAIAKNVVSYDPQFPWPQSLMQTALLQSQARETSRSGRLQMTVFYWCALVFCLWHFFPEFLFPMVSSVAVLCYMAPNNPTVNFIGSGLGGMGFLNFSFDWANITSLVMIYPYWVQVIQFIAFALGAWVLIPLAKWSLLFSFKHGLMSNKLFTSDGLIYPSEKLLTADGLFNATAYAHYGPVHLGAQRAWNMFFDYAGYLSGIAWVVLFGYDKLKLSWSGTRKAHNDRLNKLNRVYEDVPITWYAGLFICSALALGWVHSAGYLFMPWWTCIIGLLVGSIIVTPLMWLYATSNFQLPIGTFNELLYGFLVQNQPNRHPGGAAFFGSVAGNAWYRSQFHLELMKLGFYNHIPPKAVFFSQCYGELIGVPINYFTFRWVMSTKWDYLSGKLKDPLHQWTGQAVVTYHTNAIQYVVLGPKRLFQNYPLLPYGFVLGVVAPLCVFLLHKRFPKSGLQFHLWNTTVFFATMSHFYGNISTGYLSKFIAGTFVMLYVYRYRHKLWRKYNYVVAAGLDTGFNLALSILFIVFSFGVTAPNWFGNNADNIERCFAL</sequence>
<keyword evidence="6" id="KW-0653">Protein transport</keyword>
<organism evidence="11 12">
    <name type="scientific">Australozyma saopauloensis</name>
    <dbReference type="NCBI Taxonomy" id="291208"/>
    <lineage>
        <taxon>Eukaryota</taxon>
        <taxon>Fungi</taxon>
        <taxon>Dikarya</taxon>
        <taxon>Ascomycota</taxon>
        <taxon>Saccharomycotina</taxon>
        <taxon>Pichiomycetes</taxon>
        <taxon>Metschnikowiaceae</taxon>
        <taxon>Australozyma</taxon>
    </lineage>
</organism>
<evidence type="ECO:0000313" key="12">
    <source>
        <dbReference type="Proteomes" id="UP001338582"/>
    </source>
</evidence>
<dbReference type="KEGG" id="asau:88172258"/>
<dbReference type="GO" id="GO:0015031">
    <property type="term" value="P:protein transport"/>
    <property type="evidence" value="ECO:0007669"/>
    <property type="project" value="UniProtKB-KW"/>
</dbReference>
<accession>A0AAX4H5S9</accession>
<dbReference type="InterPro" id="IPR004648">
    <property type="entry name" value="Oligpept_transpt"/>
</dbReference>
<feature type="region of interest" description="Disordered" evidence="9">
    <location>
        <begin position="1"/>
        <end position="47"/>
    </location>
</feature>
<feature type="transmembrane region" description="Helical" evidence="10">
    <location>
        <begin position="441"/>
        <end position="459"/>
    </location>
</feature>
<name>A0AAX4H5S9_9ASCO</name>
<evidence type="ECO:0000256" key="4">
    <source>
        <dbReference type="ARBA" id="ARBA00022692"/>
    </source>
</evidence>
<keyword evidence="4 10" id="KW-0812">Transmembrane</keyword>
<dbReference type="GO" id="GO:0016020">
    <property type="term" value="C:membrane"/>
    <property type="evidence" value="ECO:0007669"/>
    <property type="project" value="UniProtKB-SubCell"/>
</dbReference>
<feature type="transmembrane region" description="Helical" evidence="10">
    <location>
        <begin position="232"/>
        <end position="252"/>
    </location>
</feature>
<evidence type="ECO:0000256" key="7">
    <source>
        <dbReference type="ARBA" id="ARBA00022989"/>
    </source>
</evidence>
<protein>
    <recommendedName>
        <fullName evidence="13">Oligopeptide transporter</fullName>
    </recommendedName>
</protein>
<dbReference type="GO" id="GO:0035673">
    <property type="term" value="F:oligopeptide transmembrane transporter activity"/>
    <property type="evidence" value="ECO:0007669"/>
    <property type="project" value="InterPro"/>
</dbReference>
<feature type="region of interest" description="Disordered" evidence="9">
    <location>
        <begin position="60"/>
        <end position="103"/>
    </location>
</feature>
<evidence type="ECO:0000256" key="10">
    <source>
        <dbReference type="SAM" id="Phobius"/>
    </source>
</evidence>
<proteinExistence type="inferred from homology"/>
<evidence type="ECO:0000256" key="6">
    <source>
        <dbReference type="ARBA" id="ARBA00022927"/>
    </source>
</evidence>
<feature type="transmembrane region" description="Helical" evidence="10">
    <location>
        <begin position="513"/>
        <end position="538"/>
    </location>
</feature>
<evidence type="ECO:0000256" key="9">
    <source>
        <dbReference type="SAM" id="MobiDB-lite"/>
    </source>
</evidence>
<dbReference type="NCBIfam" id="TIGR00728">
    <property type="entry name" value="OPT_sfam"/>
    <property type="match status" value="1"/>
</dbReference>
<dbReference type="AlphaFoldDB" id="A0AAX4H5S9"/>
<dbReference type="PANTHER" id="PTHR22601">
    <property type="entry name" value="ISP4 LIKE PROTEIN"/>
    <property type="match status" value="1"/>
</dbReference>
<feature type="transmembrane region" description="Helical" evidence="10">
    <location>
        <begin position="329"/>
        <end position="347"/>
    </location>
</feature>